<evidence type="ECO:0000256" key="3">
    <source>
        <dbReference type="ARBA" id="ARBA00011738"/>
    </source>
</evidence>
<proteinExistence type="inferred from homology"/>
<protein>
    <recommendedName>
        <fullName evidence="5">Mercuric reductase</fullName>
        <ecNumber evidence="4">1.16.1.1</ecNumber>
    </recommendedName>
    <alternativeName>
        <fullName evidence="15">Hg(II) reductase</fullName>
    </alternativeName>
</protein>
<dbReference type="PROSITE" id="PS01047">
    <property type="entry name" value="HMA_1"/>
    <property type="match status" value="1"/>
</dbReference>
<evidence type="ECO:0000256" key="5">
    <source>
        <dbReference type="ARBA" id="ARBA00014791"/>
    </source>
</evidence>
<keyword evidence="11" id="KW-0476">Mercury</keyword>
<dbReference type="InterPro" id="IPR021179">
    <property type="entry name" value="Mercury_reductase_MerA"/>
</dbReference>
<evidence type="ECO:0000256" key="13">
    <source>
        <dbReference type="ARBA" id="ARBA00023157"/>
    </source>
</evidence>
<comment type="subunit">
    <text evidence="3">Homodimer.</text>
</comment>
<dbReference type="EC" id="1.16.1.1" evidence="4"/>
<dbReference type="PRINTS" id="PR00411">
    <property type="entry name" value="PNDRDTASEI"/>
</dbReference>
<keyword evidence="6" id="KW-0475">Mercuric resistance</keyword>
<evidence type="ECO:0000256" key="15">
    <source>
        <dbReference type="ARBA" id="ARBA00031725"/>
    </source>
</evidence>
<dbReference type="InterPro" id="IPR006121">
    <property type="entry name" value="HMA_dom"/>
</dbReference>
<keyword evidence="13" id="KW-1015">Disulfide bond</keyword>
<dbReference type="InterPro" id="IPR023753">
    <property type="entry name" value="FAD/NAD-binding_dom"/>
</dbReference>
<evidence type="ECO:0000256" key="2">
    <source>
        <dbReference type="ARBA" id="ARBA00007532"/>
    </source>
</evidence>
<evidence type="ECO:0000256" key="10">
    <source>
        <dbReference type="ARBA" id="ARBA00022857"/>
    </source>
</evidence>
<gene>
    <name evidence="18" type="ORF">BXT84_03480</name>
</gene>
<evidence type="ECO:0000256" key="12">
    <source>
        <dbReference type="ARBA" id="ARBA00023002"/>
    </source>
</evidence>
<evidence type="ECO:0000256" key="11">
    <source>
        <dbReference type="ARBA" id="ARBA00022914"/>
    </source>
</evidence>
<dbReference type="InterPro" id="IPR004099">
    <property type="entry name" value="Pyr_nucl-diS_OxRdtase_dimer"/>
</dbReference>
<dbReference type="CDD" id="cd00371">
    <property type="entry name" value="HMA"/>
    <property type="match status" value="1"/>
</dbReference>
<comment type="catalytic activity">
    <reaction evidence="16">
        <text>Hg + NADP(+) + H(+) = Hg(2+) + NADPH</text>
        <dbReference type="Rhea" id="RHEA:23856"/>
        <dbReference type="ChEBI" id="CHEBI:15378"/>
        <dbReference type="ChEBI" id="CHEBI:16170"/>
        <dbReference type="ChEBI" id="CHEBI:16793"/>
        <dbReference type="ChEBI" id="CHEBI:57783"/>
        <dbReference type="ChEBI" id="CHEBI:58349"/>
        <dbReference type="EC" id="1.16.1.1"/>
    </reaction>
</comment>
<keyword evidence="10" id="KW-0521">NADP</keyword>
<comment type="similarity">
    <text evidence="2">Belongs to the class-I pyridine nucleotide-disulfide oxidoreductase family.</text>
</comment>
<dbReference type="InterPro" id="IPR016156">
    <property type="entry name" value="FAD/NAD-linked_Rdtase_dimer_sf"/>
</dbReference>
<dbReference type="PROSITE" id="PS50846">
    <property type="entry name" value="HMA_2"/>
    <property type="match status" value="1"/>
</dbReference>
<keyword evidence="7" id="KW-0285">Flavoprotein</keyword>
<dbReference type="InterPro" id="IPR017969">
    <property type="entry name" value="Heavy-metal-associated_CS"/>
</dbReference>
<evidence type="ECO:0000256" key="9">
    <source>
        <dbReference type="ARBA" id="ARBA00022827"/>
    </source>
</evidence>
<dbReference type="Gene3D" id="3.30.70.100">
    <property type="match status" value="1"/>
</dbReference>
<evidence type="ECO:0000256" key="8">
    <source>
        <dbReference type="ARBA" id="ARBA00022723"/>
    </source>
</evidence>
<dbReference type="SUPFAM" id="SSF51905">
    <property type="entry name" value="FAD/NAD(P)-binding domain"/>
    <property type="match status" value="1"/>
</dbReference>
<evidence type="ECO:0000259" key="17">
    <source>
        <dbReference type="PROSITE" id="PS50846"/>
    </source>
</evidence>
<reference evidence="18 19" key="1">
    <citation type="journal article" date="2019" name="Sci. Rep.">
        <title>Sulfobacillus thermotolerans: new insights into resistance and metabolic capacities of acidophilic chemolithotrophs.</title>
        <authorList>
            <person name="Panyushkina A.E."/>
            <person name="Babenko V.V."/>
            <person name="Nikitina A.S."/>
            <person name="Selezneva O.V."/>
            <person name="Tsaplina I.A."/>
            <person name="Letarova M.A."/>
            <person name="Kostryukova E.S."/>
            <person name="Letarov A.V."/>
        </authorList>
    </citation>
    <scope>NUCLEOTIDE SEQUENCE [LARGE SCALE GENOMIC DNA]</scope>
    <source>
        <strain evidence="18 19">Kr1</strain>
    </source>
</reference>
<evidence type="ECO:0000256" key="4">
    <source>
        <dbReference type="ARBA" id="ARBA00012661"/>
    </source>
</evidence>
<dbReference type="Gene3D" id="3.50.50.60">
    <property type="entry name" value="FAD/NAD(P)-binding domain"/>
    <property type="match status" value="2"/>
</dbReference>
<evidence type="ECO:0000256" key="1">
    <source>
        <dbReference type="ARBA" id="ARBA00001974"/>
    </source>
</evidence>
<dbReference type="PRINTS" id="PR00368">
    <property type="entry name" value="FADPNR"/>
</dbReference>
<dbReference type="PANTHER" id="PTHR43014:SF4">
    <property type="entry name" value="PYRIDINE NUCLEOTIDE-DISULFIDE OXIDOREDUCTASE RCLA-RELATED"/>
    <property type="match status" value="1"/>
</dbReference>
<sequence>MAIEGMTCTDCERHVAHALEAVGATNVEVSFRRGRALFWASVEFSADKAQEAVTQAGYVPHTPHLVEPQSVERTIKDTYDYDWVVIGSGSAAFASAIEARSAGAKVAMIERGTLGGTCVNVGCVPSKTLLRASELHHQAASNPFGGLNTSAGPVDLSQLVAEKDQLVQSMRQKKYADLLPLYEIDFIEGEAQFIDAHRIAVGDRIITGAHYLIATGARPRIPEISGLESVDYLTSTTALNITQRPEHLIVIGSGYIALELGQMFRRWGSKVTLVQRRTELMPDYDTEVRTVIADVLKASGIDVITGATYHDIVQRGAEKVLTVTVNHETRHIRGDAVLVAAGRVPNTEALNLGAAGVRLGRLGEPVIDDTLKTDNPRIYAAGDVTMGPQFVYVAAYEGKLAAQNAMGIQVSKHIDLGAVPAVTFTQPAIASVGITEEMATKQGLAVKTSVLPLDAVPRALANRETLGIFKVVAESQSGKIRGVQVVADNAGDVIYAATMAVKYGLTIDDVTESLAPYLTMAEGLKLAALTFGKDVDTLSCCAG</sequence>
<dbReference type="Proteomes" id="UP000325292">
    <property type="component" value="Chromosome"/>
</dbReference>
<dbReference type="NCBIfam" id="TIGR02053">
    <property type="entry name" value="MerA"/>
    <property type="match status" value="1"/>
</dbReference>
<evidence type="ECO:0000256" key="14">
    <source>
        <dbReference type="ARBA" id="ARBA00023284"/>
    </source>
</evidence>
<organism evidence="18 19">
    <name type="scientific">Sulfobacillus thermotolerans</name>
    <dbReference type="NCBI Taxonomy" id="338644"/>
    <lineage>
        <taxon>Bacteria</taxon>
        <taxon>Bacillati</taxon>
        <taxon>Bacillota</taxon>
        <taxon>Clostridia</taxon>
        <taxon>Eubacteriales</taxon>
        <taxon>Clostridiales Family XVII. Incertae Sedis</taxon>
        <taxon>Sulfobacillus</taxon>
    </lineage>
</organism>
<dbReference type="SUPFAM" id="SSF55008">
    <property type="entry name" value="HMA, heavy metal-associated domain"/>
    <property type="match status" value="1"/>
</dbReference>
<dbReference type="EMBL" id="CP019454">
    <property type="protein sequence ID" value="AUW95370.1"/>
    <property type="molecule type" value="Genomic_DNA"/>
</dbReference>
<keyword evidence="19" id="KW-1185">Reference proteome</keyword>
<dbReference type="SUPFAM" id="SSF55424">
    <property type="entry name" value="FAD/NAD-linked reductases, dimerisation (C-terminal) domain"/>
    <property type="match status" value="1"/>
</dbReference>
<evidence type="ECO:0000256" key="6">
    <source>
        <dbReference type="ARBA" id="ARBA00022466"/>
    </source>
</evidence>
<accession>A0ABN5H3U5</accession>
<keyword evidence="8" id="KW-0479">Metal-binding</keyword>
<evidence type="ECO:0000313" key="19">
    <source>
        <dbReference type="Proteomes" id="UP000325292"/>
    </source>
</evidence>
<dbReference type="Pfam" id="PF07992">
    <property type="entry name" value="Pyr_redox_2"/>
    <property type="match status" value="1"/>
</dbReference>
<feature type="domain" description="HMA" evidence="17">
    <location>
        <begin position="1"/>
        <end position="61"/>
    </location>
</feature>
<name>A0ABN5H3U5_9FIRM</name>
<dbReference type="InterPro" id="IPR012999">
    <property type="entry name" value="Pyr_OxRdtase_I_AS"/>
</dbReference>
<dbReference type="InterPro" id="IPR001100">
    <property type="entry name" value="Pyr_nuc-diS_OxRdtase"/>
</dbReference>
<keyword evidence="14" id="KW-0676">Redox-active center</keyword>
<dbReference type="PIRSF" id="PIRSF000350">
    <property type="entry name" value="Mercury_reductase_MerA"/>
    <property type="match status" value="1"/>
</dbReference>
<dbReference type="Pfam" id="PF02852">
    <property type="entry name" value="Pyr_redox_dim"/>
    <property type="match status" value="1"/>
</dbReference>
<evidence type="ECO:0000256" key="7">
    <source>
        <dbReference type="ARBA" id="ARBA00022630"/>
    </source>
</evidence>
<dbReference type="InterPro" id="IPR036188">
    <property type="entry name" value="FAD/NAD-bd_sf"/>
</dbReference>
<evidence type="ECO:0000313" key="18">
    <source>
        <dbReference type="EMBL" id="AUW95370.1"/>
    </source>
</evidence>
<keyword evidence="9" id="KW-0274">FAD</keyword>
<dbReference type="PROSITE" id="PS00076">
    <property type="entry name" value="PYRIDINE_REDOX_1"/>
    <property type="match status" value="1"/>
</dbReference>
<comment type="cofactor">
    <cofactor evidence="1">
        <name>FAD</name>
        <dbReference type="ChEBI" id="CHEBI:57692"/>
    </cofactor>
</comment>
<dbReference type="InterPro" id="IPR036163">
    <property type="entry name" value="HMA_dom_sf"/>
</dbReference>
<evidence type="ECO:0000256" key="16">
    <source>
        <dbReference type="ARBA" id="ARBA00048984"/>
    </source>
</evidence>
<dbReference type="Gene3D" id="3.30.390.30">
    <property type="match status" value="1"/>
</dbReference>
<dbReference type="PANTHER" id="PTHR43014">
    <property type="entry name" value="MERCURIC REDUCTASE"/>
    <property type="match status" value="1"/>
</dbReference>
<keyword evidence="12" id="KW-0560">Oxidoreductase</keyword>